<dbReference type="Gene3D" id="3.30.1610.10">
    <property type="entry name" value="Peptidase S59, nucleoporin"/>
    <property type="match status" value="1"/>
</dbReference>
<comment type="subcellular location">
    <subcellularLocation>
        <location evidence="1">Nucleus</location>
        <location evidence="1">Nuclear pore complex</location>
    </subcellularLocation>
</comment>
<keyword evidence="6" id="KW-0653">Protein transport</keyword>
<feature type="compositionally biased region" description="Basic and acidic residues" evidence="10">
    <location>
        <begin position="362"/>
        <end position="373"/>
    </location>
</feature>
<accession>A0A1Q2YEM9</accession>
<dbReference type="GO" id="GO:0044614">
    <property type="term" value="C:nuclear pore cytoplasmic filaments"/>
    <property type="evidence" value="ECO:0007669"/>
    <property type="project" value="TreeGrafter"/>
</dbReference>
<evidence type="ECO:0000256" key="2">
    <source>
        <dbReference type="ARBA" id="ARBA00008926"/>
    </source>
</evidence>
<evidence type="ECO:0000256" key="10">
    <source>
        <dbReference type="SAM" id="MobiDB-lite"/>
    </source>
</evidence>
<dbReference type="InterPro" id="IPR037665">
    <property type="entry name" value="Nucleoporin_S59-like"/>
</dbReference>
<reference evidence="12 13" key="1">
    <citation type="submission" date="2016-08" db="EMBL/GenBank/DDBJ databases">
        <title>Whole genome shotgun sequence of Pichia membranifaciens KS47-1.</title>
        <authorList>
            <person name="Konishi M."/>
            <person name="Ishida M."/>
            <person name="Arakawa T."/>
            <person name="Kato Y."/>
            <person name="Horiuchi J."/>
        </authorList>
    </citation>
    <scope>NUCLEOTIDE SEQUENCE [LARGE SCALE GENOMIC DNA]</scope>
    <source>
        <strain evidence="12 13">KS47-1</strain>
    </source>
</reference>
<dbReference type="Pfam" id="PF12110">
    <property type="entry name" value="Nup96"/>
    <property type="match status" value="2"/>
</dbReference>
<dbReference type="GO" id="GO:0008139">
    <property type="term" value="F:nuclear localization sequence binding"/>
    <property type="evidence" value="ECO:0007669"/>
    <property type="project" value="TreeGrafter"/>
</dbReference>
<feature type="region of interest" description="Disordered" evidence="10">
    <location>
        <begin position="352"/>
        <end position="373"/>
    </location>
</feature>
<dbReference type="InterPro" id="IPR036903">
    <property type="entry name" value="Nup98_auto-Pept-S59_dom_sf"/>
</dbReference>
<dbReference type="OrthoDB" id="3797628at2759"/>
<dbReference type="Proteomes" id="UP000186136">
    <property type="component" value="Unassembled WGS sequence"/>
</dbReference>
<feature type="domain" description="Peptidase S59" evidence="11">
    <location>
        <begin position="375"/>
        <end position="515"/>
    </location>
</feature>
<evidence type="ECO:0000256" key="5">
    <source>
        <dbReference type="ARBA" id="ARBA00022816"/>
    </source>
</evidence>
<dbReference type="GO" id="GO:0017056">
    <property type="term" value="F:structural constituent of nuclear pore"/>
    <property type="evidence" value="ECO:0007669"/>
    <property type="project" value="InterPro"/>
</dbReference>
<dbReference type="GO" id="GO:0006606">
    <property type="term" value="P:protein import into nucleus"/>
    <property type="evidence" value="ECO:0007669"/>
    <property type="project" value="TreeGrafter"/>
</dbReference>
<feature type="compositionally biased region" description="Polar residues" evidence="10">
    <location>
        <begin position="187"/>
        <end position="198"/>
    </location>
</feature>
<protein>
    <recommendedName>
        <fullName evidence="11">Peptidase S59 domain-containing protein</fullName>
    </recommendedName>
</protein>
<dbReference type="SUPFAM" id="SSF82215">
    <property type="entry name" value="C-terminal autoproteolytic domain of nucleoporin nup98"/>
    <property type="match status" value="1"/>
</dbReference>
<keyword evidence="7" id="KW-0811">Translocation</keyword>
<dbReference type="Pfam" id="PF04096">
    <property type="entry name" value="Nucleoporin2"/>
    <property type="match status" value="1"/>
</dbReference>
<comment type="caution">
    <text evidence="12">The sequence shown here is derived from an EMBL/GenBank/DDBJ whole genome shotgun (WGS) entry which is preliminary data.</text>
</comment>
<dbReference type="EMBL" id="BDGI01000054">
    <property type="protein sequence ID" value="GAV28012.1"/>
    <property type="molecule type" value="Genomic_DNA"/>
</dbReference>
<feature type="region of interest" description="Disordered" evidence="10">
    <location>
        <begin position="165"/>
        <end position="198"/>
    </location>
</feature>
<dbReference type="Gene3D" id="1.25.40.690">
    <property type="match status" value="1"/>
</dbReference>
<evidence type="ECO:0000256" key="9">
    <source>
        <dbReference type="ARBA" id="ARBA00023242"/>
    </source>
</evidence>
<dbReference type="GO" id="GO:0006405">
    <property type="term" value="P:RNA export from nucleus"/>
    <property type="evidence" value="ECO:0007669"/>
    <property type="project" value="TreeGrafter"/>
</dbReference>
<evidence type="ECO:0000256" key="7">
    <source>
        <dbReference type="ARBA" id="ARBA00023010"/>
    </source>
</evidence>
<evidence type="ECO:0000256" key="8">
    <source>
        <dbReference type="ARBA" id="ARBA00023132"/>
    </source>
</evidence>
<dbReference type="GO" id="GO:0051028">
    <property type="term" value="P:mRNA transport"/>
    <property type="evidence" value="ECO:0007669"/>
    <property type="project" value="UniProtKB-KW"/>
</dbReference>
<dbReference type="PANTHER" id="PTHR23198:SF6">
    <property type="entry name" value="NUCLEAR PORE COMPLEX PROTEIN NUP98-NUP96"/>
    <property type="match status" value="1"/>
</dbReference>
<keyword evidence="13" id="KW-1185">Reference proteome</keyword>
<dbReference type="PANTHER" id="PTHR23198">
    <property type="entry name" value="NUCLEOPORIN"/>
    <property type="match status" value="1"/>
</dbReference>
<evidence type="ECO:0000259" key="11">
    <source>
        <dbReference type="PROSITE" id="PS51434"/>
    </source>
</evidence>
<evidence type="ECO:0000256" key="1">
    <source>
        <dbReference type="ARBA" id="ARBA00004567"/>
    </source>
</evidence>
<keyword evidence="5" id="KW-0509">mRNA transport</keyword>
<keyword evidence="4" id="KW-0068">Autocatalytic cleavage</keyword>
<feature type="region of interest" description="Disordered" evidence="10">
    <location>
        <begin position="1"/>
        <end position="84"/>
    </location>
</feature>
<evidence type="ECO:0000256" key="3">
    <source>
        <dbReference type="ARBA" id="ARBA00022448"/>
    </source>
</evidence>
<feature type="compositionally biased region" description="Polar residues" evidence="10">
    <location>
        <begin position="48"/>
        <end position="68"/>
    </location>
</feature>
<dbReference type="GO" id="GO:0000973">
    <property type="term" value="P:post-transcriptional tethering of RNA polymerase II gene DNA at nuclear periphery"/>
    <property type="evidence" value="ECO:0007669"/>
    <property type="project" value="TreeGrafter"/>
</dbReference>
<sequence length="1283" mass="143714">MFGAASQKPGGFSFGASNNTANNMSTPPLNFSNNNSTNSGAKPAGFSFGNTGNTQQTSLNAGTTSNLGGNAVNRPAPALNFNNTNSGFSFGNNNATTANPTKPSLFGNSSTNPAFGGTLSGLGLGQSQSQFQPQSNMMQLGAQNTTHNASPYGINFMQNSTAEMPKALTSSSSEENAFKLKRKRTNSESSSTGEKQNNKNISLVGRIVDSFKTPSKYSVESMSGLFTSTRKLTNNQPVQHGVNKSKSQLTNYSASLGLEIPKIPASKSEYRRLVIRNPRDAFLKYEEIDANSVLLAKRANCPFNSAESANPRPKSRKVIDELKPPSKRVKSNMNVNPDVTFSKPLFEQQKNKEVIGETEYSDQSHKTESKKENTESDYWCTPSISDLSKLSSLELTHVQNFSAGRKNHGNLMFKYPVDLTAFEGRWNNLLNKTIVFHNRILQVYPDEAEKPSQGNGLNVPAVITLENVFPKKYDPKQPNSELLERHIERLKSAHGMKFISFDPLTGNYVFEVEHFSIWGIVDEEDDDPEIVARWIKQQELEQNKEKRKNELQINALEKIAGYGQPGDNWKRQKPDFGIIPPGAIDFNEQENEIDDDMLIPNNAGDANDQDILPNGDDDAIQDASVPTGLSETNVANNEEDALALLKNSSNLNDIDDLVEIRAYEPEVKDVDMQFIRPKAELAISDNWDEQLDLSNGFFSVFNKNLDKRHNVKLDPKHVGELIFGDKDVSRLKKAVIEPPFNFDNSLQYQKCLQAEMFESEFTLRSNGLPQVVENLDVSLNIPLLSFENSSDYSFWELLSILYDDYYLNSFFSSQLLQECNSLKPKMGYIQGMKRKELLCGFLQKLILLDLESSFDSSVLSKDTLDKIYHFVCTDKLADAIQYAVNTRNNHIAVLLTMLDSNDSTVNKLAKSQLNVWSQESIGFIPSSVLKIYKLLAGDILSKEHIDHLEGLTWPVVLFLMIKYGDSNKSLSETIKEFVQYAEGTGISRFPIFETQFRILKMVNSSKEVLATFDVELQFLLMKHLKKFVQFSPDELDSVIQKFAEKLEKKSMIEEASFVLEHLNNSEIAKEKITALFNNNVSNLGFLENDKKLKEIHERLHIPDTLLHEARAAEYSNLGKFYKSTLELILAGNLIKAHNLMLKEVAPQIIIRNVSNELDRLSRLVEKFSTLSVSKVGSAVYGDYIKMIALSGDMDYNSSDYNAKKEKLRSAFDSVLNGITSLADSNHTVKVAKTIMIKKLVSVAFKDDLNTDTEQLLRLELPESEKNYLEAQFDNSADKKLLTN</sequence>
<comment type="similarity">
    <text evidence="2">Belongs to the nucleoporin GLFG family.</text>
</comment>
<name>A0A1Q2YEM9_9ASCO</name>
<dbReference type="InterPro" id="IPR007230">
    <property type="entry name" value="Nup98_auto-Pept-S59_dom"/>
</dbReference>
<keyword evidence="3" id="KW-0813">Transport</keyword>
<evidence type="ECO:0000313" key="12">
    <source>
        <dbReference type="EMBL" id="GAV28012.1"/>
    </source>
</evidence>
<keyword evidence="9" id="KW-0539">Nucleus</keyword>
<evidence type="ECO:0000256" key="4">
    <source>
        <dbReference type="ARBA" id="ARBA00022813"/>
    </source>
</evidence>
<gene>
    <name evidence="12" type="ORF">PMKS-001480</name>
</gene>
<feature type="compositionally biased region" description="Polar residues" evidence="10">
    <location>
        <begin position="165"/>
        <end position="175"/>
    </location>
</feature>
<keyword evidence="8" id="KW-0906">Nuclear pore complex</keyword>
<proteinExistence type="inferred from homology"/>
<evidence type="ECO:0000256" key="6">
    <source>
        <dbReference type="ARBA" id="ARBA00022927"/>
    </source>
</evidence>
<evidence type="ECO:0000313" key="13">
    <source>
        <dbReference type="Proteomes" id="UP000186136"/>
    </source>
</evidence>
<feature type="region of interest" description="Disordered" evidence="10">
    <location>
        <begin position="303"/>
        <end position="334"/>
    </location>
</feature>
<dbReference type="GO" id="GO:0034398">
    <property type="term" value="P:telomere tethering at nuclear periphery"/>
    <property type="evidence" value="ECO:0007669"/>
    <property type="project" value="TreeGrafter"/>
</dbReference>
<dbReference type="GO" id="GO:0003723">
    <property type="term" value="F:RNA binding"/>
    <property type="evidence" value="ECO:0007669"/>
    <property type="project" value="TreeGrafter"/>
</dbReference>
<dbReference type="PROSITE" id="PS51434">
    <property type="entry name" value="NUP_C"/>
    <property type="match status" value="1"/>
</dbReference>
<organism evidence="12 13">
    <name type="scientific">Pichia membranifaciens</name>
    <dbReference type="NCBI Taxonomy" id="4926"/>
    <lineage>
        <taxon>Eukaryota</taxon>
        <taxon>Fungi</taxon>
        <taxon>Dikarya</taxon>
        <taxon>Ascomycota</taxon>
        <taxon>Saccharomycotina</taxon>
        <taxon>Pichiomycetes</taxon>
        <taxon>Pichiales</taxon>
        <taxon>Pichiaceae</taxon>
        <taxon>Pichia</taxon>
    </lineage>
</organism>
<feature type="compositionally biased region" description="Polar residues" evidence="10">
    <location>
        <begin position="15"/>
        <end position="40"/>
    </location>
</feature>
<dbReference type="InterPro" id="IPR021967">
    <property type="entry name" value="Nup98_C"/>
</dbReference>